<gene>
    <name evidence="1" type="ORF">BV22DRAFT_1036885</name>
</gene>
<evidence type="ECO:0000313" key="1">
    <source>
        <dbReference type="EMBL" id="KAH7922975.1"/>
    </source>
</evidence>
<name>A0ACB8BBA2_9AGAM</name>
<evidence type="ECO:0000313" key="2">
    <source>
        <dbReference type="Proteomes" id="UP000790709"/>
    </source>
</evidence>
<keyword evidence="2" id="KW-1185">Reference proteome</keyword>
<sequence length="474" mass="52426">MPPINLSLDKSSFSLDTSGVAGIFGGDEAISAMATVHLRKGRRWWGWYNSPGSYTVAKRFGQLANSRLWDGLFPGPNVDPAIMFELDGKVGPKYVASQSGSVIKRTTHLAYLLSEKCKELQKEKVAGRATRPERVTVVELGDFSHDKPIPTMSFNSTLLACIPTTVSAATCAACGLAGDWFCFSMILLGIISSGLSCLIIGSGLLQVDTVVEPAPGAPPGDGMLLGEEIVLLKGKERCVNFVTKGRFVLNMEGRHGKIGPSLSEHPDDMVHEEKRRSSIENGGALEGRDLAEEKRPEYRSIGLCSLLLVLQFLLQLLFIPQGTLFGQIMFIVSLVVSWGYNSFLSSLEKEKIQADILYELLNKPSMKRYELGTRTTMSIFVILILRPLTPMKMLNEFLPNDTEVWKIWKGMVVKKILAQEKLHFEEADWPRAAIELDDNKKKLLITLLGDATAAWDGYISYRPNQYKGDSFKAV</sequence>
<accession>A0ACB8BBA2</accession>
<organism evidence="1 2">
    <name type="scientific">Leucogyrophana mollusca</name>
    <dbReference type="NCBI Taxonomy" id="85980"/>
    <lineage>
        <taxon>Eukaryota</taxon>
        <taxon>Fungi</taxon>
        <taxon>Dikarya</taxon>
        <taxon>Basidiomycota</taxon>
        <taxon>Agaricomycotina</taxon>
        <taxon>Agaricomycetes</taxon>
        <taxon>Agaricomycetidae</taxon>
        <taxon>Boletales</taxon>
        <taxon>Boletales incertae sedis</taxon>
        <taxon>Leucogyrophana</taxon>
    </lineage>
</organism>
<proteinExistence type="predicted"/>
<comment type="caution">
    <text evidence="1">The sequence shown here is derived from an EMBL/GenBank/DDBJ whole genome shotgun (WGS) entry which is preliminary data.</text>
</comment>
<dbReference type="Proteomes" id="UP000790709">
    <property type="component" value="Unassembled WGS sequence"/>
</dbReference>
<reference evidence="1" key="1">
    <citation type="journal article" date="2021" name="New Phytol.">
        <title>Evolutionary innovations through gain and loss of genes in the ectomycorrhizal Boletales.</title>
        <authorList>
            <person name="Wu G."/>
            <person name="Miyauchi S."/>
            <person name="Morin E."/>
            <person name="Kuo A."/>
            <person name="Drula E."/>
            <person name="Varga T."/>
            <person name="Kohler A."/>
            <person name="Feng B."/>
            <person name="Cao Y."/>
            <person name="Lipzen A."/>
            <person name="Daum C."/>
            <person name="Hundley H."/>
            <person name="Pangilinan J."/>
            <person name="Johnson J."/>
            <person name="Barry K."/>
            <person name="LaButti K."/>
            <person name="Ng V."/>
            <person name="Ahrendt S."/>
            <person name="Min B."/>
            <person name="Choi I.G."/>
            <person name="Park H."/>
            <person name="Plett J.M."/>
            <person name="Magnuson J."/>
            <person name="Spatafora J.W."/>
            <person name="Nagy L.G."/>
            <person name="Henrissat B."/>
            <person name="Grigoriev I.V."/>
            <person name="Yang Z.L."/>
            <person name="Xu J."/>
            <person name="Martin F.M."/>
        </authorList>
    </citation>
    <scope>NUCLEOTIDE SEQUENCE</scope>
    <source>
        <strain evidence="1">KUC20120723A-06</strain>
    </source>
</reference>
<dbReference type="EMBL" id="MU266466">
    <property type="protein sequence ID" value="KAH7922975.1"/>
    <property type="molecule type" value="Genomic_DNA"/>
</dbReference>
<protein>
    <submittedName>
        <fullName evidence="1">Uncharacterized protein</fullName>
    </submittedName>
</protein>